<keyword evidence="5" id="KW-0539">Nucleus</keyword>
<dbReference type="PROSITE" id="PS00518">
    <property type="entry name" value="ZF_RING_1"/>
    <property type="match status" value="1"/>
</dbReference>
<proteinExistence type="predicted"/>
<dbReference type="FunFam" id="3.30.40.10:FF:000122">
    <property type="entry name" value="polycomb group RING finger protein 1"/>
    <property type="match status" value="1"/>
</dbReference>
<dbReference type="Proteomes" id="UP000515163">
    <property type="component" value="Unplaced"/>
</dbReference>
<organism evidence="10 12">
    <name type="scientific">Actinia tenebrosa</name>
    <name type="common">Australian red waratah sea anemone</name>
    <dbReference type="NCBI Taxonomy" id="6105"/>
    <lineage>
        <taxon>Eukaryota</taxon>
        <taxon>Metazoa</taxon>
        <taxon>Cnidaria</taxon>
        <taxon>Anthozoa</taxon>
        <taxon>Hexacorallia</taxon>
        <taxon>Actiniaria</taxon>
        <taxon>Actiniidae</taxon>
        <taxon>Actinia</taxon>
    </lineage>
</organism>
<dbReference type="InterPro" id="IPR013083">
    <property type="entry name" value="Znf_RING/FYVE/PHD"/>
</dbReference>
<dbReference type="KEGG" id="aten:116305208"/>
<evidence type="ECO:0000256" key="7">
    <source>
        <dbReference type="SAM" id="Coils"/>
    </source>
</evidence>
<evidence type="ECO:0000259" key="9">
    <source>
        <dbReference type="PROSITE" id="PS50089"/>
    </source>
</evidence>
<dbReference type="GO" id="GO:0000122">
    <property type="term" value="P:negative regulation of transcription by RNA polymerase II"/>
    <property type="evidence" value="ECO:0007669"/>
    <property type="project" value="TreeGrafter"/>
</dbReference>
<evidence type="ECO:0000313" key="11">
    <source>
        <dbReference type="RefSeq" id="XP_031570924.1"/>
    </source>
</evidence>
<dbReference type="GO" id="GO:0008270">
    <property type="term" value="F:zinc ion binding"/>
    <property type="evidence" value="ECO:0007669"/>
    <property type="project" value="UniProtKB-KW"/>
</dbReference>
<sequence>MLRSMKLKSLNPHITCVLCGGYLVDATTIIECLHSFCRSCIIRWLQKSYHCPVCETEIHKTRPFLNIRPDRVLQDIVYKLVPGFYHDELQRRKDFEEKLNEASKAGLKDEADEIEIDENERQDNEKKDLDLIEDPVCVTLEYYGRKRFWKEKTIFPTRYLRCSSKLPVDLLKKFVTTKFGIPQDTHSVEIVRCDEILSDYLTMKELWRIYGLHTKTFIDLQYIIIDKKIDTQIEELPKRIPVIKIKKRRRRKQKSISSNDGTSIAPVKRKRQRRIGRICKKIGLSETTDTSLTTLKSIDEQNMGNQMGVALLSNEENNTVQPASNISQPDPAKQNDNIKMDTFVCPVTPESDTDHTVPTGTGLDLSTS</sequence>
<keyword evidence="10" id="KW-1185">Reference proteome</keyword>
<evidence type="ECO:0000256" key="5">
    <source>
        <dbReference type="ARBA" id="ARBA00023242"/>
    </source>
</evidence>
<keyword evidence="7" id="KW-0175">Coiled coil</keyword>
<comment type="subcellular location">
    <subcellularLocation>
        <location evidence="1">Nucleus</location>
    </subcellularLocation>
</comment>
<dbReference type="Pfam" id="PF13923">
    <property type="entry name" value="zf-C3HC4_2"/>
    <property type="match status" value="1"/>
</dbReference>
<dbReference type="PANTHER" id="PTHR10825:SF29">
    <property type="entry name" value="POLYCOMB GROUP RING FINGER PROTEIN 1"/>
    <property type="match status" value="1"/>
</dbReference>
<evidence type="ECO:0000313" key="10">
    <source>
        <dbReference type="Proteomes" id="UP000515163"/>
    </source>
</evidence>
<reference evidence="11 12" key="1">
    <citation type="submission" date="2025-04" db="UniProtKB">
        <authorList>
            <consortium name="RefSeq"/>
        </authorList>
    </citation>
    <scope>IDENTIFICATION</scope>
    <source>
        <tissue evidence="11 12">Tentacle</tissue>
    </source>
</reference>
<evidence type="ECO:0000256" key="6">
    <source>
        <dbReference type="PROSITE-ProRule" id="PRU00175"/>
    </source>
</evidence>
<dbReference type="PROSITE" id="PS50089">
    <property type="entry name" value="ZF_RING_2"/>
    <property type="match status" value="1"/>
</dbReference>
<evidence type="ECO:0000256" key="1">
    <source>
        <dbReference type="ARBA" id="ARBA00004123"/>
    </source>
</evidence>
<evidence type="ECO:0000256" key="2">
    <source>
        <dbReference type="ARBA" id="ARBA00022723"/>
    </source>
</evidence>
<feature type="compositionally biased region" description="Polar residues" evidence="8">
    <location>
        <begin position="356"/>
        <end position="368"/>
    </location>
</feature>
<dbReference type="Gene3D" id="3.10.20.90">
    <property type="entry name" value="Phosphatidylinositol 3-kinase Catalytic Subunit, Chain A, domain 1"/>
    <property type="match status" value="1"/>
</dbReference>
<feature type="domain" description="RING-type" evidence="9">
    <location>
        <begin position="16"/>
        <end position="55"/>
    </location>
</feature>
<evidence type="ECO:0000256" key="3">
    <source>
        <dbReference type="ARBA" id="ARBA00022771"/>
    </source>
</evidence>
<dbReference type="PANTHER" id="PTHR10825">
    <property type="entry name" value="RING FINGER DOMAIN-CONTAINING, POLYCOMB GROUP COMPONENT"/>
    <property type="match status" value="1"/>
</dbReference>
<gene>
    <name evidence="11 12" type="primary">LOC116305208</name>
</gene>
<protein>
    <submittedName>
        <fullName evidence="11 12">Polycomb complex protein BMI-1-like</fullName>
    </submittedName>
</protein>
<dbReference type="AlphaFoldDB" id="A0A6P8IYP2"/>
<evidence type="ECO:0000313" key="12">
    <source>
        <dbReference type="RefSeq" id="XP_031570925.1"/>
    </source>
</evidence>
<keyword evidence="3 6" id="KW-0863">Zinc-finger</keyword>
<dbReference type="GO" id="GO:0035102">
    <property type="term" value="C:PRC1 complex"/>
    <property type="evidence" value="ECO:0007669"/>
    <property type="project" value="TreeGrafter"/>
</dbReference>
<name>A0A6P8IYP2_ACTTE</name>
<feature type="region of interest" description="Disordered" evidence="8">
    <location>
        <begin position="348"/>
        <end position="368"/>
    </location>
</feature>
<dbReference type="SMART" id="SM00184">
    <property type="entry name" value="RING"/>
    <property type="match status" value="1"/>
</dbReference>
<dbReference type="RefSeq" id="XP_031570925.1">
    <property type="nucleotide sequence ID" value="XM_031715065.1"/>
</dbReference>
<dbReference type="InterPro" id="IPR001841">
    <property type="entry name" value="Znf_RING"/>
</dbReference>
<dbReference type="Gene3D" id="3.30.40.10">
    <property type="entry name" value="Zinc/RING finger domain, C3HC4 (zinc finger)"/>
    <property type="match status" value="1"/>
</dbReference>
<accession>A0A6P8IYP2</accession>
<dbReference type="RefSeq" id="XP_031570924.1">
    <property type="nucleotide sequence ID" value="XM_031715064.1"/>
</dbReference>
<dbReference type="SUPFAM" id="SSF57850">
    <property type="entry name" value="RING/U-box"/>
    <property type="match status" value="1"/>
</dbReference>
<evidence type="ECO:0000256" key="8">
    <source>
        <dbReference type="SAM" id="MobiDB-lite"/>
    </source>
</evidence>
<feature type="coiled-coil region" evidence="7">
    <location>
        <begin position="85"/>
        <end position="127"/>
    </location>
</feature>
<keyword evidence="2" id="KW-0479">Metal-binding</keyword>
<feature type="region of interest" description="Disordered" evidence="8">
    <location>
        <begin position="246"/>
        <end position="271"/>
    </location>
</feature>
<dbReference type="OrthoDB" id="1305878at2759"/>
<dbReference type="Pfam" id="PF16207">
    <property type="entry name" value="RAWUL"/>
    <property type="match status" value="1"/>
</dbReference>
<dbReference type="GO" id="GO:1990841">
    <property type="term" value="F:promoter-specific chromatin binding"/>
    <property type="evidence" value="ECO:0007669"/>
    <property type="project" value="TreeGrafter"/>
</dbReference>
<dbReference type="InterPro" id="IPR017907">
    <property type="entry name" value="Znf_RING_CS"/>
</dbReference>
<dbReference type="GeneID" id="116305208"/>
<evidence type="ECO:0000256" key="4">
    <source>
        <dbReference type="ARBA" id="ARBA00022833"/>
    </source>
</evidence>
<keyword evidence="4" id="KW-0862">Zinc</keyword>
<dbReference type="InterPro" id="IPR032443">
    <property type="entry name" value="RAWUL"/>
</dbReference>